<evidence type="ECO:0000256" key="3">
    <source>
        <dbReference type="ARBA" id="ARBA00022827"/>
    </source>
</evidence>
<protein>
    <recommendedName>
        <fullName evidence="6">FAD-binding domain-containing protein</fullName>
    </recommendedName>
</protein>
<dbReference type="AlphaFoldDB" id="A0A9P8LAK0"/>
<evidence type="ECO:0000256" key="1">
    <source>
        <dbReference type="ARBA" id="ARBA00001974"/>
    </source>
</evidence>
<dbReference type="Proteomes" id="UP000750711">
    <property type="component" value="Unassembled WGS sequence"/>
</dbReference>
<evidence type="ECO:0000256" key="5">
    <source>
        <dbReference type="ARBA" id="ARBA00023033"/>
    </source>
</evidence>
<dbReference type="PRINTS" id="PR00420">
    <property type="entry name" value="RNGMNOXGNASE"/>
</dbReference>
<proteinExistence type="predicted"/>
<feature type="domain" description="FAD-binding" evidence="6">
    <location>
        <begin position="86"/>
        <end position="298"/>
    </location>
</feature>
<dbReference type="PANTHER" id="PTHR47178:SF2">
    <property type="entry name" value="FAD-BINDING DOMAIN-CONTAINING PROTEIN"/>
    <property type="match status" value="1"/>
</dbReference>
<evidence type="ECO:0000313" key="8">
    <source>
        <dbReference type="Proteomes" id="UP000750711"/>
    </source>
</evidence>
<sequence length="338" mass="37949">MTVHWSAAYLTECLPQSILDRLPEAQADQQLDFDTIKGIPMHNLETGEIIKEIPITTPRRYGKTLTNIDYSPEGGVTAHFEDGTSFKGTTLIGADGSRSATRSLLFGEKATLTTIPYVMVNVVVHYSPEHTKKITEVMHPFCHVGYHPEGTMFWISVMDNPDPADISKKTFQIISTWEGVLTPEENKDSASRLRVLRDRVGKYAPPFSDFAAWIPDDTPVHPDRMAVWEPLPLDHHAGRVTLAGDAAHNITFHRGQGLNLALHDAADFVSAMVSVRDRQRSLQDALDWYGKEMLERSAAEYKASYMCTRFVHRWDELMQSPIMKGIGVSQLKKENVAN</sequence>
<comment type="cofactor">
    <cofactor evidence="1">
        <name>FAD</name>
        <dbReference type="ChEBI" id="CHEBI:57692"/>
    </cofactor>
</comment>
<dbReference type="GO" id="GO:0071949">
    <property type="term" value="F:FAD binding"/>
    <property type="evidence" value="ECO:0007669"/>
    <property type="project" value="InterPro"/>
</dbReference>
<dbReference type="Gene3D" id="3.50.50.60">
    <property type="entry name" value="FAD/NAD(P)-binding domain"/>
    <property type="match status" value="1"/>
</dbReference>
<comment type="caution">
    <text evidence="7">The sequence shown here is derived from an EMBL/GenBank/DDBJ whole genome shotgun (WGS) entry which is preliminary data.</text>
</comment>
<dbReference type="SUPFAM" id="SSF51905">
    <property type="entry name" value="FAD/NAD(P)-binding domain"/>
    <property type="match status" value="1"/>
</dbReference>
<organism evidence="7 8">
    <name type="scientific">Trichoglossum hirsutum</name>
    <dbReference type="NCBI Taxonomy" id="265104"/>
    <lineage>
        <taxon>Eukaryota</taxon>
        <taxon>Fungi</taxon>
        <taxon>Dikarya</taxon>
        <taxon>Ascomycota</taxon>
        <taxon>Pezizomycotina</taxon>
        <taxon>Geoglossomycetes</taxon>
        <taxon>Geoglossales</taxon>
        <taxon>Geoglossaceae</taxon>
        <taxon>Trichoglossum</taxon>
    </lineage>
</organism>
<evidence type="ECO:0000256" key="4">
    <source>
        <dbReference type="ARBA" id="ARBA00023002"/>
    </source>
</evidence>
<dbReference type="GO" id="GO:0004497">
    <property type="term" value="F:monooxygenase activity"/>
    <property type="evidence" value="ECO:0007669"/>
    <property type="project" value="UniProtKB-KW"/>
</dbReference>
<dbReference type="PANTHER" id="PTHR47178">
    <property type="entry name" value="MONOOXYGENASE, FAD-BINDING"/>
    <property type="match status" value="1"/>
</dbReference>
<name>A0A9P8LAK0_9PEZI</name>
<keyword evidence="3" id="KW-0274">FAD</keyword>
<accession>A0A9P8LAK0</accession>
<evidence type="ECO:0000259" key="6">
    <source>
        <dbReference type="Pfam" id="PF01494"/>
    </source>
</evidence>
<evidence type="ECO:0000256" key="2">
    <source>
        <dbReference type="ARBA" id="ARBA00022630"/>
    </source>
</evidence>
<dbReference type="EMBL" id="JAGHQM010000786">
    <property type="protein sequence ID" value="KAH0558632.1"/>
    <property type="molecule type" value="Genomic_DNA"/>
</dbReference>
<evidence type="ECO:0000313" key="7">
    <source>
        <dbReference type="EMBL" id="KAH0558632.1"/>
    </source>
</evidence>
<dbReference type="Pfam" id="PF01494">
    <property type="entry name" value="FAD_binding_3"/>
    <property type="match status" value="1"/>
</dbReference>
<keyword evidence="4" id="KW-0560">Oxidoreductase</keyword>
<keyword evidence="8" id="KW-1185">Reference proteome</keyword>
<keyword evidence="2" id="KW-0285">Flavoprotein</keyword>
<reference evidence="7" key="1">
    <citation type="submission" date="2021-03" db="EMBL/GenBank/DDBJ databases">
        <title>Comparative genomics and phylogenomic investigation of the class Geoglossomycetes provide insights into ecological specialization and systematics.</title>
        <authorList>
            <person name="Melie T."/>
            <person name="Pirro S."/>
            <person name="Miller A.N."/>
            <person name="Quandt A."/>
        </authorList>
    </citation>
    <scope>NUCLEOTIDE SEQUENCE</scope>
    <source>
        <strain evidence="7">CAQ_001_2017</strain>
    </source>
</reference>
<dbReference type="InterPro" id="IPR002938">
    <property type="entry name" value="FAD-bd"/>
</dbReference>
<keyword evidence="5" id="KW-0503">Monooxygenase</keyword>
<dbReference type="InterPro" id="IPR036188">
    <property type="entry name" value="FAD/NAD-bd_sf"/>
</dbReference>
<gene>
    <name evidence="7" type="ORF">GP486_004714</name>
</gene>